<evidence type="ECO:0000313" key="10">
    <source>
        <dbReference type="EMBL" id="KAJ0966132.1"/>
    </source>
</evidence>
<evidence type="ECO:0000256" key="1">
    <source>
        <dbReference type="ARBA" id="ARBA00004141"/>
    </source>
</evidence>
<feature type="transmembrane region" description="Helical" evidence="8">
    <location>
        <begin position="619"/>
        <end position="638"/>
    </location>
</feature>
<comment type="subcellular location">
    <subcellularLocation>
        <location evidence="1">Membrane</location>
        <topology evidence="1">Multi-pass membrane protein</topology>
    </subcellularLocation>
</comment>
<evidence type="ECO:0000256" key="3">
    <source>
        <dbReference type="ARBA" id="ARBA00022737"/>
    </source>
</evidence>
<feature type="transmembrane region" description="Helical" evidence="8">
    <location>
        <begin position="490"/>
        <end position="512"/>
    </location>
</feature>
<dbReference type="SMART" id="SM00248">
    <property type="entry name" value="ANK"/>
    <property type="match status" value="9"/>
</dbReference>
<dbReference type="EMBL" id="JAGGNH010000008">
    <property type="protein sequence ID" value="KAJ0966132.1"/>
    <property type="molecule type" value="Genomic_DNA"/>
</dbReference>
<evidence type="ECO:0000256" key="5">
    <source>
        <dbReference type="ARBA" id="ARBA00023043"/>
    </source>
</evidence>
<evidence type="ECO:0000256" key="8">
    <source>
        <dbReference type="SAM" id="Phobius"/>
    </source>
</evidence>
<reference evidence="10" key="2">
    <citation type="journal article" date="2022" name="Hortic Res">
        <title>The genome of Dioscorea zingiberensis sheds light on the biosynthesis, origin and evolution of the medicinally important diosgenin saponins.</title>
        <authorList>
            <person name="Li Y."/>
            <person name="Tan C."/>
            <person name="Li Z."/>
            <person name="Guo J."/>
            <person name="Li S."/>
            <person name="Chen X."/>
            <person name="Wang C."/>
            <person name="Dai X."/>
            <person name="Yang H."/>
            <person name="Song W."/>
            <person name="Hou L."/>
            <person name="Xu J."/>
            <person name="Tong Z."/>
            <person name="Xu A."/>
            <person name="Yuan X."/>
            <person name="Wang W."/>
            <person name="Yang Q."/>
            <person name="Chen L."/>
            <person name="Sun Z."/>
            <person name="Wang K."/>
            <person name="Pan B."/>
            <person name="Chen J."/>
            <person name="Bao Y."/>
            <person name="Liu F."/>
            <person name="Qi X."/>
            <person name="Gang D.R."/>
            <person name="Wen J."/>
            <person name="Li J."/>
        </authorList>
    </citation>
    <scope>NUCLEOTIDE SEQUENCE</scope>
    <source>
        <strain evidence="10">Dzin_1.0</strain>
    </source>
</reference>
<keyword evidence="2 8" id="KW-0812">Transmembrane</keyword>
<evidence type="ECO:0000259" key="9">
    <source>
        <dbReference type="Pfam" id="PF13962"/>
    </source>
</evidence>
<evidence type="ECO:0000256" key="2">
    <source>
        <dbReference type="ARBA" id="ARBA00022692"/>
    </source>
</evidence>
<name>A0A9D5C4X2_9LILI</name>
<dbReference type="Pfam" id="PF12796">
    <property type="entry name" value="Ank_2"/>
    <property type="match status" value="2"/>
</dbReference>
<dbReference type="OrthoDB" id="10040922at2759"/>
<dbReference type="PANTHER" id="PTHR24186:SF50">
    <property type="entry name" value="ANKYRIN REPEAT-CONTAINING PROTEIN ITN1-LIKE ISOFORM X1"/>
    <property type="match status" value="1"/>
</dbReference>
<evidence type="ECO:0000256" key="7">
    <source>
        <dbReference type="PROSITE-ProRule" id="PRU00023"/>
    </source>
</evidence>
<dbReference type="Pfam" id="PF13962">
    <property type="entry name" value="PGG"/>
    <property type="match status" value="1"/>
</dbReference>
<comment type="caution">
    <text evidence="10">The sequence shown here is derived from an EMBL/GenBank/DDBJ whole genome shotgun (WGS) entry which is preliminary data.</text>
</comment>
<feature type="transmembrane region" description="Helical" evidence="8">
    <location>
        <begin position="556"/>
        <end position="577"/>
    </location>
</feature>
<dbReference type="SUPFAM" id="SSF48403">
    <property type="entry name" value="Ankyrin repeat"/>
    <property type="match status" value="1"/>
</dbReference>
<dbReference type="AlphaFoldDB" id="A0A9D5C4X2"/>
<dbReference type="PROSITE" id="PS50088">
    <property type="entry name" value="ANK_REPEAT"/>
    <property type="match status" value="1"/>
</dbReference>
<dbReference type="Pfam" id="PF00023">
    <property type="entry name" value="Ank"/>
    <property type="match status" value="1"/>
</dbReference>
<keyword evidence="6 8" id="KW-0472">Membrane</keyword>
<evidence type="ECO:0000256" key="4">
    <source>
        <dbReference type="ARBA" id="ARBA00022989"/>
    </source>
</evidence>
<evidence type="ECO:0000256" key="6">
    <source>
        <dbReference type="ARBA" id="ARBA00023136"/>
    </source>
</evidence>
<dbReference type="PROSITE" id="PS50297">
    <property type="entry name" value="ANK_REP_REGION"/>
    <property type="match status" value="1"/>
</dbReference>
<feature type="transmembrane region" description="Helical" evidence="8">
    <location>
        <begin position="524"/>
        <end position="550"/>
    </location>
</feature>
<sequence length="639" mass="70407">MGPHRRHMRAELYRAASLGDVNAFSTLLSLTPTDASVVHDQRNIDVRPAIHAAPKTETESIFSVTAGGNTVLHIASEHSQLKFAMEVFNLEPSLVTSVNSMLDTPLHCCAKAGHYQTASFLIDSSREGVCSYAFQDILRARNINGDTVLHNAVQGNHILVVEKLIAVDDGLASIVNNAGFSPLYYAVMQNSPSIVRALLKSSSCSDAGPSGRTALHAAAFRYKEITRMLLEWKPKLGRVADDSNSIPLHYVAAGGDSEMARILSEHDAFTVYIPDKDGSYSMHIAAHMGHVGVISSLLELCPDSIELVDDIYRRTFVHVAVLNHRQRVIKHVLQTRGLEKLLNQQDCEGNTPLHLAVKNGSKEITYELLKDWRVQSSIMNNEGLTPLDLSITSMEMNIAYFFNAQTVVMKCLANCGAIFSPQRSDYAIQARDKAYDPEKEAKKRTSLSRNLAIASVLIATVTFAAGFTMPGGYRSDDGTSILTRKYPFKVFLISDTCAMIFSLIATVQIICAGTPLVDNSLRQYHILCSISMLWISFVCMSVAFGMASFAVVVPKAWGLGVLVCILTFIAPLVATVITKEPLIHTRCAIILRNGRMRSNMDPHIRRQLQGAGRVSFWRLTYDICILLLVYLVVFLLALL</sequence>
<feature type="transmembrane region" description="Helical" evidence="8">
    <location>
        <begin position="451"/>
        <end position="470"/>
    </location>
</feature>
<accession>A0A9D5C4X2</accession>
<dbReference type="InterPro" id="IPR036770">
    <property type="entry name" value="Ankyrin_rpt-contain_sf"/>
</dbReference>
<dbReference type="InterPro" id="IPR002110">
    <property type="entry name" value="Ankyrin_rpt"/>
</dbReference>
<gene>
    <name evidence="10" type="ORF">J5N97_027270</name>
</gene>
<keyword evidence="5 7" id="KW-0040">ANK repeat</keyword>
<keyword evidence="3" id="KW-0677">Repeat</keyword>
<evidence type="ECO:0000313" key="11">
    <source>
        <dbReference type="Proteomes" id="UP001085076"/>
    </source>
</evidence>
<feature type="domain" description="PGG" evidence="9">
    <location>
        <begin position="447"/>
        <end position="551"/>
    </location>
</feature>
<organism evidence="10 11">
    <name type="scientific">Dioscorea zingiberensis</name>
    <dbReference type="NCBI Taxonomy" id="325984"/>
    <lineage>
        <taxon>Eukaryota</taxon>
        <taxon>Viridiplantae</taxon>
        <taxon>Streptophyta</taxon>
        <taxon>Embryophyta</taxon>
        <taxon>Tracheophyta</taxon>
        <taxon>Spermatophyta</taxon>
        <taxon>Magnoliopsida</taxon>
        <taxon>Liliopsida</taxon>
        <taxon>Dioscoreales</taxon>
        <taxon>Dioscoreaceae</taxon>
        <taxon>Dioscorea</taxon>
    </lineage>
</organism>
<dbReference type="GO" id="GO:0005886">
    <property type="term" value="C:plasma membrane"/>
    <property type="evidence" value="ECO:0007669"/>
    <property type="project" value="TreeGrafter"/>
</dbReference>
<keyword evidence="11" id="KW-1185">Reference proteome</keyword>
<dbReference type="Gene3D" id="1.25.40.20">
    <property type="entry name" value="Ankyrin repeat-containing domain"/>
    <property type="match status" value="3"/>
</dbReference>
<dbReference type="PANTHER" id="PTHR24186">
    <property type="entry name" value="PROTEIN PHOSPHATASE 1 REGULATORY SUBUNIT"/>
    <property type="match status" value="1"/>
</dbReference>
<keyword evidence="4 8" id="KW-1133">Transmembrane helix</keyword>
<reference evidence="10" key="1">
    <citation type="submission" date="2021-03" db="EMBL/GenBank/DDBJ databases">
        <authorList>
            <person name="Li Z."/>
            <person name="Yang C."/>
        </authorList>
    </citation>
    <scope>NUCLEOTIDE SEQUENCE</scope>
    <source>
        <strain evidence="10">Dzin_1.0</strain>
        <tissue evidence="10">Leaf</tissue>
    </source>
</reference>
<proteinExistence type="predicted"/>
<feature type="repeat" description="ANK" evidence="7">
    <location>
        <begin position="348"/>
        <end position="370"/>
    </location>
</feature>
<dbReference type="InterPro" id="IPR026961">
    <property type="entry name" value="PGG_dom"/>
</dbReference>
<protein>
    <recommendedName>
        <fullName evidence="9">PGG domain-containing protein</fullName>
    </recommendedName>
</protein>
<dbReference type="Proteomes" id="UP001085076">
    <property type="component" value="Miscellaneous, Linkage group lg08"/>
</dbReference>